<proteinExistence type="predicted"/>
<feature type="region of interest" description="Disordered" evidence="2">
    <location>
        <begin position="1"/>
        <end position="23"/>
    </location>
</feature>
<sequence length="94" mass="10772">MRRGNFRGRGRNQGNWPGNGPFRHLPPWERPGWIYGRGSCWYGAYSGVGSIPSTALQKESQILVDQKGILEEQLRSIQERLEQIETRLSDLDSE</sequence>
<protein>
    <recommendedName>
        <fullName evidence="4">DUF5320 domain-containing protein</fullName>
    </recommendedName>
</protein>
<comment type="caution">
    <text evidence="3">The sequence shown here is derived from an EMBL/GenBank/DDBJ whole genome shotgun (WGS) entry which is preliminary data.</text>
</comment>
<evidence type="ECO:0008006" key="4">
    <source>
        <dbReference type="Google" id="ProtNLM"/>
    </source>
</evidence>
<keyword evidence="1" id="KW-0175">Coiled coil</keyword>
<accession>X1A127</accession>
<feature type="compositionally biased region" description="Basic residues" evidence="2">
    <location>
        <begin position="1"/>
        <end position="10"/>
    </location>
</feature>
<evidence type="ECO:0000256" key="1">
    <source>
        <dbReference type="SAM" id="Coils"/>
    </source>
</evidence>
<organism evidence="3">
    <name type="scientific">marine sediment metagenome</name>
    <dbReference type="NCBI Taxonomy" id="412755"/>
    <lineage>
        <taxon>unclassified sequences</taxon>
        <taxon>metagenomes</taxon>
        <taxon>ecological metagenomes</taxon>
    </lineage>
</organism>
<evidence type="ECO:0000256" key="2">
    <source>
        <dbReference type="SAM" id="MobiDB-lite"/>
    </source>
</evidence>
<name>X1A127_9ZZZZ</name>
<evidence type="ECO:0000313" key="3">
    <source>
        <dbReference type="EMBL" id="GAG63872.1"/>
    </source>
</evidence>
<reference evidence="3" key="1">
    <citation type="journal article" date="2014" name="Front. Microbiol.">
        <title>High frequency of phylogenetically diverse reductive dehalogenase-homologous genes in deep subseafloor sedimentary metagenomes.</title>
        <authorList>
            <person name="Kawai M."/>
            <person name="Futagami T."/>
            <person name="Toyoda A."/>
            <person name="Takaki Y."/>
            <person name="Nishi S."/>
            <person name="Hori S."/>
            <person name="Arai W."/>
            <person name="Tsubouchi T."/>
            <person name="Morono Y."/>
            <person name="Uchiyama I."/>
            <person name="Ito T."/>
            <person name="Fujiyama A."/>
            <person name="Inagaki F."/>
            <person name="Takami H."/>
        </authorList>
    </citation>
    <scope>NUCLEOTIDE SEQUENCE</scope>
    <source>
        <strain evidence="3">Expedition CK06-06</strain>
    </source>
</reference>
<dbReference type="AlphaFoldDB" id="X1A127"/>
<gene>
    <name evidence="3" type="ORF">S01H4_07706</name>
</gene>
<dbReference type="EMBL" id="BART01002552">
    <property type="protein sequence ID" value="GAG63872.1"/>
    <property type="molecule type" value="Genomic_DNA"/>
</dbReference>
<feature type="coiled-coil region" evidence="1">
    <location>
        <begin position="67"/>
        <end position="94"/>
    </location>
</feature>